<dbReference type="InterPro" id="IPR015943">
    <property type="entry name" value="WD40/YVTN_repeat-like_dom_sf"/>
</dbReference>
<keyword evidence="1 4" id="KW-0853">WD repeat</keyword>
<dbReference type="PROSITE" id="PS50082">
    <property type="entry name" value="WD_REPEATS_2"/>
    <property type="match status" value="3"/>
</dbReference>
<dbReference type="SUPFAM" id="SSF50978">
    <property type="entry name" value="WD40 repeat-like"/>
    <property type="match status" value="1"/>
</dbReference>
<evidence type="ECO:0000256" key="4">
    <source>
        <dbReference type="PROSITE-ProRule" id="PRU00221"/>
    </source>
</evidence>
<dbReference type="PROSITE" id="PS50294">
    <property type="entry name" value="WD_REPEATS_REGION"/>
    <property type="match status" value="1"/>
</dbReference>
<feature type="repeat" description="WD" evidence="4">
    <location>
        <begin position="30"/>
        <end position="64"/>
    </location>
</feature>
<dbReference type="PANTHER" id="PTHR22839:SF0">
    <property type="entry name" value="THO COMPLEX SUBUNIT 3"/>
    <property type="match status" value="1"/>
</dbReference>
<evidence type="ECO:0000256" key="3">
    <source>
        <dbReference type="ARBA" id="ARBA00046343"/>
    </source>
</evidence>
<accession>A0A5E4QEW2</accession>
<dbReference type="Pfam" id="PF07676">
    <property type="entry name" value="PD40"/>
    <property type="match status" value="1"/>
</dbReference>
<comment type="similarity">
    <text evidence="3">Belongs to the THOC3 family.</text>
</comment>
<dbReference type="InterPro" id="IPR040132">
    <property type="entry name" value="Tex1/THOC3"/>
</dbReference>
<dbReference type="InterPro" id="IPR011659">
    <property type="entry name" value="WD40"/>
</dbReference>
<gene>
    <name evidence="5" type="ORF">LSINAPIS_LOCUS7611</name>
</gene>
<evidence type="ECO:0000313" key="5">
    <source>
        <dbReference type="EMBL" id="VVC96016.1"/>
    </source>
</evidence>
<dbReference type="SMART" id="SM00320">
    <property type="entry name" value="WD40"/>
    <property type="match status" value="3"/>
</dbReference>
<evidence type="ECO:0000256" key="2">
    <source>
        <dbReference type="ARBA" id="ARBA00022737"/>
    </source>
</evidence>
<dbReference type="Pfam" id="PF00400">
    <property type="entry name" value="WD40"/>
    <property type="match status" value="4"/>
</dbReference>
<dbReference type="InterPro" id="IPR036322">
    <property type="entry name" value="WD40_repeat_dom_sf"/>
</dbReference>
<proteinExistence type="inferred from homology"/>
<protein>
    <submittedName>
        <fullName evidence="5">Uncharacterized protein</fullName>
    </submittedName>
</protein>
<dbReference type="EMBL" id="FZQP02002537">
    <property type="protein sequence ID" value="VVC96016.1"/>
    <property type="molecule type" value="Genomic_DNA"/>
</dbReference>
<dbReference type="PRINTS" id="PR00320">
    <property type="entry name" value="GPROTEINBRPT"/>
</dbReference>
<dbReference type="InterPro" id="IPR020472">
    <property type="entry name" value="WD40_PAC1"/>
</dbReference>
<dbReference type="Proteomes" id="UP000324832">
    <property type="component" value="Unassembled WGS sequence"/>
</dbReference>
<keyword evidence="2" id="KW-0677">Repeat</keyword>
<dbReference type="GO" id="GO:0006406">
    <property type="term" value="P:mRNA export from nucleus"/>
    <property type="evidence" value="ECO:0007669"/>
    <property type="project" value="InterPro"/>
</dbReference>
<feature type="repeat" description="WD" evidence="4">
    <location>
        <begin position="66"/>
        <end position="89"/>
    </location>
</feature>
<dbReference type="AlphaFoldDB" id="A0A5E4QEW2"/>
<organism evidence="5 6">
    <name type="scientific">Leptidea sinapis</name>
    <dbReference type="NCBI Taxonomy" id="189913"/>
    <lineage>
        <taxon>Eukaryota</taxon>
        <taxon>Metazoa</taxon>
        <taxon>Ecdysozoa</taxon>
        <taxon>Arthropoda</taxon>
        <taxon>Hexapoda</taxon>
        <taxon>Insecta</taxon>
        <taxon>Pterygota</taxon>
        <taxon>Neoptera</taxon>
        <taxon>Endopterygota</taxon>
        <taxon>Lepidoptera</taxon>
        <taxon>Glossata</taxon>
        <taxon>Ditrysia</taxon>
        <taxon>Papilionoidea</taxon>
        <taxon>Pieridae</taxon>
        <taxon>Dismorphiinae</taxon>
        <taxon>Leptidea</taxon>
    </lineage>
</organism>
<sequence length="232" mass="25705">MKESKQNQTPIADLQELRNHFASHNVIREYIAHSSKVHSVGWSCDGRRLASGSFDKTVVIFNLEHLLSTASGDKSVRIWDARSHKCAAAISTKGENINIAWSPNGSTIAVGNKEDLVSFIDARNYKVHDPTGRFFATGSADALVSLWDVNELACLRVFSRLEWPVRTLSFSFDGRLLASASEKVAEIPVAASTFTVAWHPSRYLVAYACEDKEPPERKRDAGNLKLWGLSNS</sequence>
<dbReference type="InterPro" id="IPR001680">
    <property type="entry name" value="WD40_rpt"/>
</dbReference>
<evidence type="ECO:0000313" key="6">
    <source>
        <dbReference type="Proteomes" id="UP000324832"/>
    </source>
</evidence>
<evidence type="ECO:0000256" key="1">
    <source>
        <dbReference type="ARBA" id="ARBA00022574"/>
    </source>
</evidence>
<dbReference type="PANTHER" id="PTHR22839">
    <property type="entry name" value="THO COMPLEX SUBUNIT 3 THO3"/>
    <property type="match status" value="1"/>
</dbReference>
<name>A0A5E4QEW2_9NEOP</name>
<dbReference type="GO" id="GO:0000445">
    <property type="term" value="C:THO complex part of transcription export complex"/>
    <property type="evidence" value="ECO:0007669"/>
    <property type="project" value="TreeGrafter"/>
</dbReference>
<feature type="repeat" description="WD" evidence="4">
    <location>
        <begin position="129"/>
        <end position="157"/>
    </location>
</feature>
<dbReference type="Gene3D" id="2.130.10.10">
    <property type="entry name" value="YVTN repeat-like/Quinoprotein amine dehydrogenase"/>
    <property type="match status" value="3"/>
</dbReference>
<reference evidence="5 6" key="1">
    <citation type="submission" date="2017-07" db="EMBL/GenBank/DDBJ databases">
        <authorList>
            <person name="Talla V."/>
            <person name="Backstrom N."/>
        </authorList>
    </citation>
    <scope>NUCLEOTIDE SEQUENCE [LARGE SCALE GENOMIC DNA]</scope>
</reference>
<keyword evidence="6" id="KW-1185">Reference proteome</keyword>